<gene>
    <name evidence="4" type="ORF">BCF38_10841</name>
    <name evidence="5" type="ORF">SAMN05421539_10841</name>
</gene>
<dbReference type="InterPro" id="IPR015797">
    <property type="entry name" value="NUDIX_hydrolase-like_dom_sf"/>
</dbReference>
<evidence type="ECO:0000259" key="3">
    <source>
        <dbReference type="PROSITE" id="PS51462"/>
    </source>
</evidence>
<dbReference type="PANTHER" id="PTHR43046:SF2">
    <property type="entry name" value="8-OXO-DGTP DIPHOSPHATASE-RELATED"/>
    <property type="match status" value="1"/>
</dbReference>
<accession>A0A2Y9AWW3</accession>
<reference evidence="5" key="2">
    <citation type="submission" date="2016-10" db="EMBL/GenBank/DDBJ databases">
        <authorList>
            <person name="Cai Z."/>
        </authorList>
    </citation>
    <scope>NUCLEOTIDE SEQUENCE [LARGE SCALE GENOMIC DNA]</scope>
    <source>
        <strain evidence="5">DSM 25227</strain>
    </source>
</reference>
<dbReference type="Gene3D" id="3.90.79.10">
    <property type="entry name" value="Nucleoside Triphosphate Pyrophosphohydrolase"/>
    <property type="match status" value="1"/>
</dbReference>
<dbReference type="PROSITE" id="PS51462">
    <property type="entry name" value="NUDIX"/>
    <property type="match status" value="1"/>
</dbReference>
<name>A0A2Y9AWW3_9RHOB</name>
<dbReference type="EMBL" id="UETC01000008">
    <property type="protein sequence ID" value="SSA48764.1"/>
    <property type="molecule type" value="Genomic_DNA"/>
</dbReference>
<sequence length="153" mass="17055">MAAMLARHGEAPRRDVAYRLRPGAYAVLVHRGRVLLTEQQMPGRQELQLPGGGVDPGESPLPALHREVLEETGYRCAGFRRLGAYRRYTYMEEYDLYAEKLCTIYLGRPGPRQGPPVEPGHRAVWMDGTKAVSALWNPADRPWLSRGLALSGG</sequence>
<dbReference type="PROSITE" id="PS00893">
    <property type="entry name" value="NUDIX_BOX"/>
    <property type="match status" value="1"/>
</dbReference>
<protein>
    <submittedName>
        <fullName evidence="5">8-oxo-dGTP diphosphatase</fullName>
    </submittedName>
</protein>
<dbReference type="InterPro" id="IPR000086">
    <property type="entry name" value="NUDIX_hydrolase_dom"/>
</dbReference>
<evidence type="ECO:0000256" key="2">
    <source>
        <dbReference type="ARBA" id="ARBA00022801"/>
    </source>
</evidence>
<keyword evidence="2" id="KW-0378">Hydrolase</keyword>
<dbReference type="Pfam" id="PF00293">
    <property type="entry name" value="NUDIX"/>
    <property type="match status" value="1"/>
</dbReference>
<feature type="domain" description="Nudix hydrolase" evidence="3">
    <location>
        <begin position="19"/>
        <end position="149"/>
    </location>
</feature>
<organism evidence="5 7">
    <name type="scientific">Jannaschia seohaensis</name>
    <dbReference type="NCBI Taxonomy" id="475081"/>
    <lineage>
        <taxon>Bacteria</taxon>
        <taxon>Pseudomonadati</taxon>
        <taxon>Pseudomonadota</taxon>
        <taxon>Alphaproteobacteria</taxon>
        <taxon>Rhodobacterales</taxon>
        <taxon>Roseobacteraceae</taxon>
        <taxon>Jannaschia</taxon>
    </lineage>
</organism>
<dbReference type="Proteomes" id="UP000251571">
    <property type="component" value="Unassembled WGS sequence"/>
</dbReference>
<reference evidence="7" key="1">
    <citation type="submission" date="2016-10" db="EMBL/GenBank/DDBJ databases">
        <authorList>
            <person name="Varghese N."/>
            <person name="Submissions S."/>
        </authorList>
    </citation>
    <scope>NUCLEOTIDE SEQUENCE [LARGE SCALE GENOMIC DNA]</scope>
    <source>
        <strain evidence="7">DSM 25227</strain>
    </source>
</reference>
<evidence type="ECO:0000313" key="7">
    <source>
        <dbReference type="Proteomes" id="UP000251571"/>
    </source>
</evidence>
<comment type="cofactor">
    <cofactor evidence="1">
        <name>Mg(2+)</name>
        <dbReference type="ChEBI" id="CHEBI:18420"/>
    </cofactor>
</comment>
<evidence type="ECO:0000313" key="6">
    <source>
        <dbReference type="Proteomes" id="UP000245839"/>
    </source>
</evidence>
<dbReference type="GO" id="GO:0016787">
    <property type="term" value="F:hydrolase activity"/>
    <property type="evidence" value="ECO:0007669"/>
    <property type="project" value="UniProtKB-KW"/>
</dbReference>
<reference evidence="4 6" key="3">
    <citation type="submission" date="2018-03" db="EMBL/GenBank/DDBJ databases">
        <title>Genomic Encyclopedia of Archaeal and Bacterial Type Strains, Phase II (KMG-II): from individual species to whole genera.</title>
        <authorList>
            <person name="Goeker M."/>
        </authorList>
    </citation>
    <scope>NUCLEOTIDE SEQUENCE [LARGE SCALE GENOMIC DNA]</scope>
    <source>
        <strain evidence="4 6">DSM 25227</strain>
    </source>
</reference>
<dbReference type="Proteomes" id="UP000245839">
    <property type="component" value="Unassembled WGS sequence"/>
</dbReference>
<dbReference type="InterPro" id="IPR020084">
    <property type="entry name" value="NUDIX_hydrolase_CS"/>
</dbReference>
<dbReference type="PANTHER" id="PTHR43046">
    <property type="entry name" value="GDP-MANNOSE MANNOSYL HYDROLASE"/>
    <property type="match status" value="1"/>
</dbReference>
<dbReference type="EMBL" id="QGDJ01000008">
    <property type="protein sequence ID" value="PWJ16527.1"/>
    <property type="molecule type" value="Genomic_DNA"/>
</dbReference>
<evidence type="ECO:0000313" key="4">
    <source>
        <dbReference type="EMBL" id="PWJ16527.1"/>
    </source>
</evidence>
<proteinExistence type="predicted"/>
<evidence type="ECO:0000313" key="5">
    <source>
        <dbReference type="EMBL" id="SSA48764.1"/>
    </source>
</evidence>
<keyword evidence="6" id="KW-1185">Reference proteome</keyword>
<dbReference type="AlphaFoldDB" id="A0A2Y9AWW3"/>
<evidence type="ECO:0000256" key="1">
    <source>
        <dbReference type="ARBA" id="ARBA00001946"/>
    </source>
</evidence>
<dbReference type="SUPFAM" id="SSF55811">
    <property type="entry name" value="Nudix"/>
    <property type="match status" value="1"/>
</dbReference>